<gene>
    <name evidence="2" type="ORF">AVDCRST_MAG18-5267</name>
</gene>
<protein>
    <recommendedName>
        <fullName evidence="1">SnoaL-like domain-containing protein</fullName>
    </recommendedName>
</protein>
<proteinExistence type="predicted"/>
<dbReference type="Pfam" id="PF13474">
    <property type="entry name" value="SnoaL_3"/>
    <property type="match status" value="1"/>
</dbReference>
<evidence type="ECO:0000259" key="1">
    <source>
        <dbReference type="Pfam" id="PF13474"/>
    </source>
</evidence>
<evidence type="ECO:0000313" key="2">
    <source>
        <dbReference type="EMBL" id="CAA9590922.1"/>
    </source>
</evidence>
<accession>A0A6J4VZT7</accession>
<organism evidence="2">
    <name type="scientific">uncultured Thermomicrobiales bacterium</name>
    <dbReference type="NCBI Taxonomy" id="1645740"/>
    <lineage>
        <taxon>Bacteria</taxon>
        <taxon>Pseudomonadati</taxon>
        <taxon>Thermomicrobiota</taxon>
        <taxon>Thermomicrobia</taxon>
        <taxon>Thermomicrobiales</taxon>
        <taxon>environmental samples</taxon>
    </lineage>
</organism>
<dbReference type="Gene3D" id="3.10.450.50">
    <property type="match status" value="1"/>
</dbReference>
<name>A0A6J4VZT7_9BACT</name>
<reference evidence="2" key="1">
    <citation type="submission" date="2020-02" db="EMBL/GenBank/DDBJ databases">
        <authorList>
            <person name="Meier V. D."/>
        </authorList>
    </citation>
    <scope>NUCLEOTIDE SEQUENCE</scope>
    <source>
        <strain evidence="2">AVDCRST_MAG18</strain>
    </source>
</reference>
<dbReference type="EMBL" id="CADCWN010000422">
    <property type="protein sequence ID" value="CAA9590922.1"/>
    <property type="molecule type" value="Genomic_DNA"/>
</dbReference>
<dbReference type="SUPFAM" id="SSF54427">
    <property type="entry name" value="NTF2-like"/>
    <property type="match status" value="1"/>
</dbReference>
<dbReference type="InterPro" id="IPR037401">
    <property type="entry name" value="SnoaL-like"/>
</dbReference>
<dbReference type="InterPro" id="IPR032710">
    <property type="entry name" value="NTF2-like_dom_sf"/>
</dbReference>
<feature type="domain" description="SnoaL-like" evidence="1">
    <location>
        <begin position="15"/>
        <end position="128"/>
    </location>
</feature>
<dbReference type="AlphaFoldDB" id="A0A6J4VZT7"/>
<sequence>MGGDAAVATAREWLAEMQGYVRAIDYDGARAIFREDVVGFGTYGGVLDGLDALVAGQWSNVWPTIRDFTFRLDEVRAGRDGELLWIACPWDSLGTGPDGATFARPGRMTVILTRDGGRWRAAHTHFSLYPPTARG</sequence>